<comment type="caution">
    <text evidence="5">The sequence shown here is derived from an EMBL/GenBank/DDBJ whole genome shotgun (WGS) entry which is preliminary data.</text>
</comment>
<feature type="domain" description="Pirin N-terminal" evidence="4">
    <location>
        <begin position="13"/>
        <end position="117"/>
    </location>
</feature>
<name>A0AAD6SYT6_9AGAR</name>
<dbReference type="InterPro" id="IPR003829">
    <property type="entry name" value="Pirin_N_dom"/>
</dbReference>
<dbReference type="AlphaFoldDB" id="A0AAD6SYT6"/>
<sequence length="255" mass="27947">MAIKIVRRPSEDRNLMTRDWLKDFHAFPMSSYSDPGLGPLLVLNEARVAPHNGFGAHSHREFEIFSYVVSGQLEHKDSMNNTEILKRGDIQLTSAGTGITHAEGAYGSKEVHFLQIWAKPNVSRLRPRYFTRRFTEAEKRDAWARVVAPVDAEGVQKDDREGTGPTPVQSQLTLYATLLTDGKSLKQRIGGSKGYIQVVQSSGFNKKAASGATIKVVGIPGVEAQLREGDGAYLHFNSGGGELTVENVGEHASTL</sequence>
<evidence type="ECO:0000313" key="5">
    <source>
        <dbReference type="EMBL" id="KAJ7036589.1"/>
    </source>
</evidence>
<dbReference type="EMBL" id="JARJCM010000042">
    <property type="protein sequence ID" value="KAJ7036589.1"/>
    <property type="molecule type" value="Genomic_DNA"/>
</dbReference>
<dbReference type="PIRSF" id="PIRSF006232">
    <property type="entry name" value="Pirin"/>
    <property type="match status" value="1"/>
</dbReference>
<evidence type="ECO:0000256" key="2">
    <source>
        <dbReference type="PIRSR" id="PIRSR006232-1"/>
    </source>
</evidence>
<feature type="binding site" evidence="2">
    <location>
        <position position="57"/>
    </location>
    <ligand>
        <name>Fe cation</name>
        <dbReference type="ChEBI" id="CHEBI:24875"/>
    </ligand>
</feature>
<comment type="cofactor">
    <cofactor evidence="2">
        <name>Fe cation</name>
        <dbReference type="ChEBI" id="CHEBI:24875"/>
    </cofactor>
    <text evidence="2">Binds 1 Fe cation per subunit.</text>
</comment>
<gene>
    <name evidence="5" type="ORF">C8F04DRAFT_1094967</name>
</gene>
<feature type="binding site" evidence="2">
    <location>
        <position position="103"/>
    </location>
    <ligand>
        <name>Fe cation</name>
        <dbReference type="ChEBI" id="CHEBI:24875"/>
    </ligand>
</feature>
<keyword evidence="2" id="KW-0408">Iron</keyword>
<dbReference type="PANTHER" id="PTHR43212">
    <property type="entry name" value="QUERCETIN 2,3-DIOXYGENASE"/>
    <property type="match status" value="1"/>
</dbReference>
<feature type="binding site" evidence="2">
    <location>
        <position position="59"/>
    </location>
    <ligand>
        <name>Fe cation</name>
        <dbReference type="ChEBI" id="CHEBI:24875"/>
    </ligand>
</feature>
<keyword evidence="2" id="KW-0479">Metal-binding</keyword>
<dbReference type="InterPro" id="IPR014710">
    <property type="entry name" value="RmlC-like_jellyroll"/>
</dbReference>
<accession>A0AAD6SYT6</accession>
<dbReference type="GO" id="GO:0046872">
    <property type="term" value="F:metal ion binding"/>
    <property type="evidence" value="ECO:0007669"/>
    <property type="project" value="UniProtKB-KW"/>
</dbReference>
<dbReference type="Pfam" id="PF02678">
    <property type="entry name" value="Pirin"/>
    <property type="match status" value="1"/>
</dbReference>
<evidence type="ECO:0000259" key="4">
    <source>
        <dbReference type="Pfam" id="PF02678"/>
    </source>
</evidence>
<organism evidence="5 6">
    <name type="scientific">Mycena alexandri</name>
    <dbReference type="NCBI Taxonomy" id="1745969"/>
    <lineage>
        <taxon>Eukaryota</taxon>
        <taxon>Fungi</taxon>
        <taxon>Dikarya</taxon>
        <taxon>Basidiomycota</taxon>
        <taxon>Agaricomycotina</taxon>
        <taxon>Agaricomycetes</taxon>
        <taxon>Agaricomycetidae</taxon>
        <taxon>Agaricales</taxon>
        <taxon>Marasmiineae</taxon>
        <taxon>Mycenaceae</taxon>
        <taxon>Mycena</taxon>
    </lineage>
</organism>
<reference evidence="5" key="1">
    <citation type="submission" date="2023-03" db="EMBL/GenBank/DDBJ databases">
        <title>Massive genome expansion in bonnet fungi (Mycena s.s.) driven by repeated elements and novel gene families across ecological guilds.</title>
        <authorList>
            <consortium name="Lawrence Berkeley National Laboratory"/>
            <person name="Harder C.B."/>
            <person name="Miyauchi S."/>
            <person name="Viragh M."/>
            <person name="Kuo A."/>
            <person name="Thoen E."/>
            <person name="Andreopoulos B."/>
            <person name="Lu D."/>
            <person name="Skrede I."/>
            <person name="Drula E."/>
            <person name="Henrissat B."/>
            <person name="Morin E."/>
            <person name="Kohler A."/>
            <person name="Barry K."/>
            <person name="LaButti K."/>
            <person name="Morin E."/>
            <person name="Salamov A."/>
            <person name="Lipzen A."/>
            <person name="Mereny Z."/>
            <person name="Hegedus B."/>
            <person name="Baldrian P."/>
            <person name="Stursova M."/>
            <person name="Weitz H."/>
            <person name="Taylor A."/>
            <person name="Grigoriev I.V."/>
            <person name="Nagy L.G."/>
            <person name="Martin F."/>
            <person name="Kauserud H."/>
        </authorList>
    </citation>
    <scope>NUCLEOTIDE SEQUENCE</scope>
    <source>
        <strain evidence="5">CBHHK200</strain>
    </source>
</reference>
<proteinExistence type="inferred from homology"/>
<dbReference type="PANTHER" id="PTHR43212:SF3">
    <property type="entry name" value="QUERCETIN 2,3-DIOXYGENASE"/>
    <property type="match status" value="1"/>
</dbReference>
<evidence type="ECO:0000313" key="6">
    <source>
        <dbReference type="Proteomes" id="UP001218188"/>
    </source>
</evidence>
<dbReference type="InterPro" id="IPR012093">
    <property type="entry name" value="Pirin"/>
</dbReference>
<dbReference type="SUPFAM" id="SSF51182">
    <property type="entry name" value="RmlC-like cupins"/>
    <property type="match status" value="1"/>
</dbReference>
<dbReference type="InterPro" id="IPR011051">
    <property type="entry name" value="RmlC_Cupin_sf"/>
</dbReference>
<dbReference type="Gene3D" id="2.60.120.10">
    <property type="entry name" value="Jelly Rolls"/>
    <property type="match status" value="2"/>
</dbReference>
<dbReference type="Proteomes" id="UP001218188">
    <property type="component" value="Unassembled WGS sequence"/>
</dbReference>
<keyword evidence="6" id="KW-1185">Reference proteome</keyword>
<comment type="similarity">
    <text evidence="1 3">Belongs to the pirin family.</text>
</comment>
<evidence type="ECO:0000256" key="1">
    <source>
        <dbReference type="ARBA" id="ARBA00008416"/>
    </source>
</evidence>
<evidence type="ECO:0000256" key="3">
    <source>
        <dbReference type="RuleBase" id="RU003457"/>
    </source>
</evidence>
<protein>
    <submittedName>
        <fullName evidence="5">RmlC-like cupin domain-containing protein</fullName>
    </submittedName>
</protein>
<feature type="binding site" evidence="2">
    <location>
        <position position="101"/>
    </location>
    <ligand>
        <name>Fe cation</name>
        <dbReference type="ChEBI" id="CHEBI:24875"/>
    </ligand>
</feature>